<feature type="compositionally biased region" description="Low complexity" evidence="1">
    <location>
        <begin position="19"/>
        <end position="32"/>
    </location>
</feature>
<evidence type="ECO:0000313" key="4">
    <source>
        <dbReference type="Proteomes" id="UP001370348"/>
    </source>
</evidence>
<feature type="compositionally biased region" description="Basic and acidic residues" evidence="1">
    <location>
        <begin position="1"/>
        <end position="18"/>
    </location>
</feature>
<dbReference type="InterPro" id="IPR007160">
    <property type="entry name" value="DUF362"/>
</dbReference>
<sequence>MKPKSEVKPAPERAKDAGPRAGAPDPRASAGGQPSRREMLVRAGAALGVLAGSAAIGRAVWDKGGFGVGSAEGARQVRDFRIASLRKETQFAELAIARSPLAKTAGEPPLTPAQLVRNALDALGGMGRFISRGDIVVVKPNIGWDRMPVHAANTNPDVVAAVVQQAYDAGAKRVVVADGSCNDPNRCFQRSGIWRKAYAVGGEIVLPAEHRFRTMRLKGDVLDEWPIFTTLVDADKVINVPVAKHHNLAKFTAAMKNWYGVLGGRRNRLHQNIDTSIADLATFMRPSLTIVDAIRVLVRNGPQGGNIDDTREMHTVIASVDQVAADAFACTLIGQHRDNLPYLKMAHERGIGTMYWENLRVKEV</sequence>
<organism evidence="3 4">
    <name type="scientific">Pendulispora albinea</name>
    <dbReference type="NCBI Taxonomy" id="2741071"/>
    <lineage>
        <taxon>Bacteria</taxon>
        <taxon>Pseudomonadati</taxon>
        <taxon>Myxococcota</taxon>
        <taxon>Myxococcia</taxon>
        <taxon>Myxococcales</taxon>
        <taxon>Sorangiineae</taxon>
        <taxon>Pendulisporaceae</taxon>
        <taxon>Pendulispora</taxon>
    </lineage>
</organism>
<protein>
    <submittedName>
        <fullName evidence="3">DUF362 domain-containing protein</fullName>
    </submittedName>
</protein>
<dbReference type="Proteomes" id="UP001370348">
    <property type="component" value="Chromosome"/>
</dbReference>
<proteinExistence type="predicted"/>
<dbReference type="RefSeq" id="WP_394827002.1">
    <property type="nucleotide sequence ID" value="NZ_CP089984.1"/>
</dbReference>
<feature type="domain" description="DUF362" evidence="2">
    <location>
        <begin position="136"/>
        <end position="330"/>
    </location>
</feature>
<accession>A0ABZ2M5D4</accession>
<reference evidence="3 4" key="1">
    <citation type="submission" date="2021-12" db="EMBL/GenBank/DDBJ databases">
        <title>Discovery of the Pendulisporaceae a myxobacterial family with distinct sporulation behavior and unique specialized metabolism.</title>
        <authorList>
            <person name="Garcia R."/>
            <person name="Popoff A."/>
            <person name="Bader C.D."/>
            <person name="Loehr J."/>
            <person name="Walesch S."/>
            <person name="Walt C."/>
            <person name="Boldt J."/>
            <person name="Bunk B."/>
            <person name="Haeckl F.J.F.P.J."/>
            <person name="Gunesch A.P."/>
            <person name="Birkelbach J."/>
            <person name="Nuebel U."/>
            <person name="Pietschmann T."/>
            <person name="Bach T."/>
            <person name="Mueller R."/>
        </authorList>
    </citation>
    <scope>NUCLEOTIDE SEQUENCE [LARGE SCALE GENOMIC DNA]</scope>
    <source>
        <strain evidence="3 4">MSr11954</strain>
    </source>
</reference>
<feature type="region of interest" description="Disordered" evidence="1">
    <location>
        <begin position="1"/>
        <end position="36"/>
    </location>
</feature>
<evidence type="ECO:0000256" key="1">
    <source>
        <dbReference type="SAM" id="MobiDB-lite"/>
    </source>
</evidence>
<gene>
    <name evidence="3" type="ORF">LZC94_08820</name>
</gene>
<name>A0ABZ2M5D4_9BACT</name>
<evidence type="ECO:0000313" key="3">
    <source>
        <dbReference type="EMBL" id="WXB17371.1"/>
    </source>
</evidence>
<dbReference type="EMBL" id="CP089984">
    <property type="protein sequence ID" value="WXB17371.1"/>
    <property type="molecule type" value="Genomic_DNA"/>
</dbReference>
<evidence type="ECO:0000259" key="2">
    <source>
        <dbReference type="Pfam" id="PF04015"/>
    </source>
</evidence>
<keyword evidence="4" id="KW-1185">Reference proteome</keyword>
<dbReference type="Pfam" id="PF04015">
    <property type="entry name" value="DUF362"/>
    <property type="match status" value="1"/>
</dbReference>